<dbReference type="GO" id="GO:0004185">
    <property type="term" value="F:serine-type carboxypeptidase activity"/>
    <property type="evidence" value="ECO:0007669"/>
    <property type="project" value="InterPro"/>
</dbReference>
<keyword evidence="3" id="KW-1185">Reference proteome</keyword>
<protein>
    <submittedName>
        <fullName evidence="2">Uncharacterized protein</fullName>
    </submittedName>
</protein>
<dbReference type="GO" id="GO:0006508">
    <property type="term" value="P:proteolysis"/>
    <property type="evidence" value="ECO:0007669"/>
    <property type="project" value="InterPro"/>
</dbReference>
<dbReference type="Gene3D" id="3.40.50.1820">
    <property type="entry name" value="alpha/beta hydrolase"/>
    <property type="match status" value="1"/>
</dbReference>
<reference evidence="2 3" key="1">
    <citation type="journal article" date="2023" name="G3 (Bethesda)">
        <title>A chromosome-length genome assembly and annotation of blackberry (Rubus argutus, cv. 'Hillquist').</title>
        <authorList>
            <person name="Bruna T."/>
            <person name="Aryal R."/>
            <person name="Dudchenko O."/>
            <person name="Sargent D.J."/>
            <person name="Mead D."/>
            <person name="Buti M."/>
            <person name="Cavallini A."/>
            <person name="Hytonen T."/>
            <person name="Andres J."/>
            <person name="Pham M."/>
            <person name="Weisz D."/>
            <person name="Mascagni F."/>
            <person name="Usai G."/>
            <person name="Natali L."/>
            <person name="Bassil N."/>
            <person name="Fernandez G.E."/>
            <person name="Lomsadze A."/>
            <person name="Armour M."/>
            <person name="Olukolu B."/>
            <person name="Poorten T."/>
            <person name="Britton C."/>
            <person name="Davik J."/>
            <person name="Ashrafi H."/>
            <person name="Aiden E.L."/>
            <person name="Borodovsky M."/>
            <person name="Worthington M."/>
        </authorList>
    </citation>
    <scope>NUCLEOTIDE SEQUENCE [LARGE SCALE GENOMIC DNA]</scope>
    <source>
        <strain evidence="2">PI 553951</strain>
    </source>
</reference>
<gene>
    <name evidence="2" type="ORF">M0R45_007529</name>
</gene>
<accession>A0AAW1XXY6</accession>
<name>A0AAW1XXY6_RUBAR</name>
<evidence type="ECO:0000313" key="3">
    <source>
        <dbReference type="Proteomes" id="UP001457282"/>
    </source>
</evidence>
<comment type="similarity">
    <text evidence="1">Belongs to the peptidase S10 family.</text>
</comment>
<dbReference type="SUPFAM" id="SSF53474">
    <property type="entry name" value="alpha/beta-Hydrolases"/>
    <property type="match status" value="1"/>
</dbReference>
<proteinExistence type="inferred from homology"/>
<dbReference type="InterPro" id="IPR001563">
    <property type="entry name" value="Peptidase_S10"/>
</dbReference>
<dbReference type="InterPro" id="IPR029058">
    <property type="entry name" value="AB_hydrolase_fold"/>
</dbReference>
<dbReference type="AlphaFoldDB" id="A0AAW1XXY6"/>
<dbReference type="Proteomes" id="UP001457282">
    <property type="component" value="Unassembled WGS sequence"/>
</dbReference>
<evidence type="ECO:0000313" key="2">
    <source>
        <dbReference type="EMBL" id="KAK9941836.1"/>
    </source>
</evidence>
<comment type="caution">
    <text evidence="2">The sequence shown here is derived from an EMBL/GenBank/DDBJ whole genome shotgun (WGS) entry which is preliminary data.</text>
</comment>
<sequence>MDKGGRLLLPSKCCVHSPGSLTVWYIWFYVYIQRWNVYLETQRQMQIETGISDFRVLFAYLKALIPHGIYQSTKRNCQVEYVNVDPNNILCVYDLELVNQDYNYLSSFIWANDKTVQSALHVAEGSIKVWVRCNHRLRNSYSYDVSSSVGYHRNFTTKGYRVLIYR</sequence>
<dbReference type="EMBL" id="JBEDUW010000002">
    <property type="protein sequence ID" value="KAK9941836.1"/>
    <property type="molecule type" value="Genomic_DNA"/>
</dbReference>
<organism evidence="2 3">
    <name type="scientific">Rubus argutus</name>
    <name type="common">Southern blackberry</name>
    <dbReference type="NCBI Taxonomy" id="59490"/>
    <lineage>
        <taxon>Eukaryota</taxon>
        <taxon>Viridiplantae</taxon>
        <taxon>Streptophyta</taxon>
        <taxon>Embryophyta</taxon>
        <taxon>Tracheophyta</taxon>
        <taxon>Spermatophyta</taxon>
        <taxon>Magnoliopsida</taxon>
        <taxon>eudicotyledons</taxon>
        <taxon>Gunneridae</taxon>
        <taxon>Pentapetalae</taxon>
        <taxon>rosids</taxon>
        <taxon>fabids</taxon>
        <taxon>Rosales</taxon>
        <taxon>Rosaceae</taxon>
        <taxon>Rosoideae</taxon>
        <taxon>Rosoideae incertae sedis</taxon>
        <taxon>Rubus</taxon>
    </lineage>
</organism>
<dbReference type="Pfam" id="PF00450">
    <property type="entry name" value="Peptidase_S10"/>
    <property type="match status" value="1"/>
</dbReference>
<evidence type="ECO:0000256" key="1">
    <source>
        <dbReference type="ARBA" id="ARBA00009431"/>
    </source>
</evidence>